<evidence type="ECO:0000313" key="1">
    <source>
        <dbReference type="EMBL" id="QZE56954.1"/>
    </source>
</evidence>
<name>A0AAE7XIH5_9CAUD</name>
<gene>
    <name evidence="1" type="ORF">pEaSNUABM32_00081</name>
</gene>
<sequence>MRVSKAFNSLQAMIALNWRLVPGSAASANTVHIALFSGTPPTDDQLQAMLSTTNTMFTWSAAALSSFATQSNFLGDATLSSFVPNMDYDNNIINLPFSSQPNTMTIATSGTPTWFLMRVTSVASAGDSWTNFVAGTNCYALMTGTVGDENSTADLRILGGTVTAGQPVRVADMRIKL</sequence>
<keyword evidence="2" id="KW-1185">Reference proteome</keyword>
<dbReference type="EMBL" id="MZ443774">
    <property type="protein sequence ID" value="QZE56954.1"/>
    <property type="molecule type" value="Genomic_DNA"/>
</dbReference>
<evidence type="ECO:0000313" key="2">
    <source>
        <dbReference type="Proteomes" id="UP000827788"/>
    </source>
</evidence>
<accession>A0AAE7XIH5</accession>
<protein>
    <submittedName>
        <fullName evidence="1">Uncharacterized protein</fullName>
    </submittedName>
</protein>
<reference evidence="1 2" key="1">
    <citation type="submission" date="2021-06" db="EMBL/GenBank/DDBJ databases">
        <title>Complete genome sequence of Erwinia phage pEa_SNUABM_32.</title>
        <authorList>
            <person name="Kim S.G."/>
            <person name="Park S.C."/>
        </authorList>
    </citation>
    <scope>NUCLEOTIDE SEQUENCE [LARGE SCALE GENOMIC DNA]</scope>
</reference>
<proteinExistence type="predicted"/>
<dbReference type="Proteomes" id="UP000827788">
    <property type="component" value="Segment"/>
</dbReference>
<organism evidence="1 2">
    <name type="scientific">Erwinia phage pEa_SNUABM_32</name>
    <dbReference type="NCBI Taxonomy" id="2869555"/>
    <lineage>
        <taxon>Viruses</taxon>
        <taxon>Duplodnaviria</taxon>
        <taxon>Heunggongvirae</taxon>
        <taxon>Uroviricota</taxon>
        <taxon>Caudoviricetes</taxon>
        <taxon>Alexandravirus</taxon>
        <taxon>Alexandravirus SNUABM32</taxon>
    </lineage>
</organism>